<name>A3DP58_STAMF</name>
<protein>
    <submittedName>
        <fullName evidence="6">Radical SAM domain protein</fullName>
    </submittedName>
</protein>
<dbReference type="GeneID" id="4907351"/>
<dbReference type="HOGENOM" id="CLU_048071_0_0_2"/>
<evidence type="ECO:0000256" key="3">
    <source>
        <dbReference type="ARBA" id="ARBA00023004"/>
    </source>
</evidence>
<dbReference type="GO" id="GO:0003824">
    <property type="term" value="F:catalytic activity"/>
    <property type="evidence" value="ECO:0007669"/>
    <property type="project" value="InterPro"/>
</dbReference>
<dbReference type="InterPro" id="IPR050377">
    <property type="entry name" value="Radical_SAM_PqqE_MftC-like"/>
</dbReference>
<dbReference type="SFLD" id="SFLDG01110">
    <property type="entry name" value="Uncharacterised_Radical_SAM_Su"/>
    <property type="match status" value="1"/>
</dbReference>
<dbReference type="SMART" id="SM00729">
    <property type="entry name" value="Elp3"/>
    <property type="match status" value="1"/>
</dbReference>
<dbReference type="Gene3D" id="3.20.20.70">
    <property type="entry name" value="Aldolase class I"/>
    <property type="match status" value="1"/>
</dbReference>
<dbReference type="InterPro" id="IPR013785">
    <property type="entry name" value="Aldolase_TIM"/>
</dbReference>
<dbReference type="PROSITE" id="PS51918">
    <property type="entry name" value="RADICAL_SAM"/>
    <property type="match status" value="1"/>
</dbReference>
<evidence type="ECO:0000313" key="7">
    <source>
        <dbReference type="Proteomes" id="UP000000254"/>
    </source>
</evidence>
<dbReference type="eggNOG" id="arCOG00951">
    <property type="taxonomic scope" value="Archaea"/>
</dbReference>
<gene>
    <name evidence="6" type="ordered locus">Smar_1327</name>
</gene>
<dbReference type="SFLD" id="SFLDG01067">
    <property type="entry name" value="SPASM/twitch_domain_containing"/>
    <property type="match status" value="1"/>
</dbReference>
<keyword evidence="1" id="KW-0949">S-adenosyl-L-methionine</keyword>
<reference evidence="7" key="1">
    <citation type="journal article" date="2009" name="BMC Genomics">
        <title>The complete genome sequence of Staphylothermus marinus reveals differences in sulfur metabolism among heterotrophic Crenarchaeota.</title>
        <authorList>
            <person name="Anderson I.J."/>
            <person name="Dharmarajan L."/>
            <person name="Rodriguez J."/>
            <person name="Hooper S."/>
            <person name="Porat I."/>
            <person name="Ulrich L.E."/>
            <person name="Elkins J.G."/>
            <person name="Mavromatis K."/>
            <person name="Sun H."/>
            <person name="Land M."/>
            <person name="Lapidus A."/>
            <person name="Lucas S."/>
            <person name="Barry K."/>
            <person name="Huber H."/>
            <person name="Zhulin I.B."/>
            <person name="Whitman W.B."/>
            <person name="Mukhopadhyay B."/>
            <person name="Woese C."/>
            <person name="Bristow J."/>
            <person name="Kyrpides N."/>
        </authorList>
    </citation>
    <scope>NUCLEOTIDE SEQUENCE [LARGE SCALE GENOMIC DNA]</scope>
    <source>
        <strain evidence="7">ATCC 43588 / DSM 3639 / JCM 9404 / F1</strain>
    </source>
</reference>
<keyword evidence="7" id="KW-1185">Reference proteome</keyword>
<dbReference type="SFLD" id="SFLDS00029">
    <property type="entry name" value="Radical_SAM"/>
    <property type="match status" value="1"/>
</dbReference>
<dbReference type="PANTHER" id="PTHR11228:SF35">
    <property type="entry name" value="MOLYBDENUM COFACTOR BIOSYNTHESIS PROTEIN A-RELATED"/>
    <property type="match status" value="1"/>
</dbReference>
<dbReference type="KEGG" id="smr:Smar_1327"/>
<accession>A3DP58</accession>
<dbReference type="SUPFAM" id="SSF102114">
    <property type="entry name" value="Radical SAM enzymes"/>
    <property type="match status" value="1"/>
</dbReference>
<dbReference type="STRING" id="399550.Smar_1327"/>
<dbReference type="EMBL" id="CP000575">
    <property type="protein sequence ID" value="ABN70418.1"/>
    <property type="molecule type" value="Genomic_DNA"/>
</dbReference>
<keyword evidence="3" id="KW-0408">Iron</keyword>
<reference evidence="6 7" key="2">
    <citation type="journal article" date="2009" name="Stand. Genomic Sci.">
        <title>Complete genome sequence of Staphylothermus marinus Stetter and Fiala 1986 type strain F1.</title>
        <authorList>
            <person name="Anderson I.J."/>
            <person name="Sun H."/>
            <person name="Lapidus A."/>
            <person name="Copeland A."/>
            <person name="Glavina Del Rio T."/>
            <person name="Tice H."/>
            <person name="Dalin E."/>
            <person name="Lucas S."/>
            <person name="Barry K."/>
            <person name="Land M."/>
            <person name="Richardson P."/>
            <person name="Huber H."/>
            <person name="Kyrpides N.C."/>
        </authorList>
    </citation>
    <scope>NUCLEOTIDE SEQUENCE [LARGE SCALE GENOMIC DNA]</scope>
    <source>
        <strain evidence="7">ATCC 43588 / DSM 3639 / JCM 9404 / F1</strain>
    </source>
</reference>
<keyword evidence="2" id="KW-0479">Metal-binding</keyword>
<dbReference type="AlphaFoldDB" id="A3DP58"/>
<dbReference type="PANTHER" id="PTHR11228">
    <property type="entry name" value="RADICAL SAM DOMAIN PROTEIN"/>
    <property type="match status" value="1"/>
</dbReference>
<dbReference type="InterPro" id="IPR040088">
    <property type="entry name" value="MJ0103-like"/>
</dbReference>
<evidence type="ECO:0000313" key="6">
    <source>
        <dbReference type="EMBL" id="ABN70418.1"/>
    </source>
</evidence>
<dbReference type="InterPro" id="IPR007197">
    <property type="entry name" value="rSAM"/>
</dbReference>
<evidence type="ECO:0000256" key="1">
    <source>
        <dbReference type="ARBA" id="ARBA00022691"/>
    </source>
</evidence>
<dbReference type="RefSeq" id="WP_011839612.1">
    <property type="nucleotide sequence ID" value="NC_009033.1"/>
</dbReference>
<sequence length="347" mass="39726">MLETKIIGVVWRNRPLYFVKGTPLYGYIGFGVIDRGTNVLQVRPTTLCPLNCIFCSVDAGPHSRNRRAEFIVDPDSIYEATIEIARFKGGGVEALIDTVGDPLTYPYLTYLVKKLKRSPYISSIALETHGALLSHRLIDELNEAGLDRINLSIDTLNNEKAKLLQGVEWFNIDKVKKLAEYIVQETNIDLHITPVWIPGINDDDIIEVIKWAYRIGAGKKWPPATIQKYNIHKYGRKVPGVKPLKWRMFWRKIREIEKATGLKVSWEMSEWGMEKRKRYPCPYRKNDVTAVKTVSPGLFRGEYIGVAVKKEWLITIYGGGKKIDHTYYVRIINDKDCLLIGRIVGET</sequence>
<feature type="domain" description="Radical SAM core" evidence="5">
    <location>
        <begin position="34"/>
        <end position="263"/>
    </location>
</feature>
<evidence type="ECO:0000256" key="2">
    <source>
        <dbReference type="ARBA" id="ARBA00022723"/>
    </source>
</evidence>
<evidence type="ECO:0000259" key="5">
    <source>
        <dbReference type="PROSITE" id="PS51918"/>
    </source>
</evidence>
<organism evidence="6 7">
    <name type="scientific">Staphylothermus marinus (strain ATCC 43588 / DSM 3639 / JCM 9404 / F1)</name>
    <dbReference type="NCBI Taxonomy" id="399550"/>
    <lineage>
        <taxon>Archaea</taxon>
        <taxon>Thermoproteota</taxon>
        <taxon>Thermoprotei</taxon>
        <taxon>Desulfurococcales</taxon>
        <taxon>Desulfurococcaceae</taxon>
        <taxon>Staphylothermus</taxon>
    </lineage>
</organism>
<dbReference type="InterPro" id="IPR058240">
    <property type="entry name" value="rSAM_sf"/>
</dbReference>
<proteinExistence type="predicted"/>
<dbReference type="Proteomes" id="UP000000254">
    <property type="component" value="Chromosome"/>
</dbReference>
<dbReference type="Pfam" id="PF04055">
    <property type="entry name" value="Radical_SAM"/>
    <property type="match status" value="1"/>
</dbReference>
<dbReference type="CDD" id="cd01335">
    <property type="entry name" value="Radical_SAM"/>
    <property type="match status" value="1"/>
</dbReference>
<dbReference type="InterPro" id="IPR006638">
    <property type="entry name" value="Elp3/MiaA/NifB-like_rSAM"/>
</dbReference>
<keyword evidence="4" id="KW-0411">Iron-sulfur</keyword>
<dbReference type="GO" id="GO:0051536">
    <property type="term" value="F:iron-sulfur cluster binding"/>
    <property type="evidence" value="ECO:0007669"/>
    <property type="project" value="UniProtKB-KW"/>
</dbReference>
<evidence type="ECO:0000256" key="4">
    <source>
        <dbReference type="ARBA" id="ARBA00023014"/>
    </source>
</evidence>
<dbReference type="GO" id="GO:0046872">
    <property type="term" value="F:metal ion binding"/>
    <property type="evidence" value="ECO:0007669"/>
    <property type="project" value="UniProtKB-KW"/>
</dbReference>